<dbReference type="EMBL" id="JBHTJH010000001">
    <property type="protein sequence ID" value="MFD0860690.1"/>
    <property type="molecule type" value="Genomic_DNA"/>
</dbReference>
<dbReference type="RefSeq" id="WP_386402398.1">
    <property type="nucleotide sequence ID" value="NZ_JBHTJH010000001.1"/>
</dbReference>
<feature type="transmembrane region" description="Helical" evidence="1">
    <location>
        <begin position="54"/>
        <end position="72"/>
    </location>
</feature>
<gene>
    <name evidence="2" type="ORF">ACFQ1M_00605</name>
</gene>
<keyword evidence="1" id="KW-1133">Transmembrane helix</keyword>
<evidence type="ECO:0000256" key="1">
    <source>
        <dbReference type="SAM" id="Phobius"/>
    </source>
</evidence>
<feature type="transmembrane region" description="Helical" evidence="1">
    <location>
        <begin position="32"/>
        <end position="48"/>
    </location>
</feature>
<keyword evidence="1" id="KW-0812">Transmembrane</keyword>
<proteinExistence type="predicted"/>
<keyword evidence="1" id="KW-0472">Membrane</keyword>
<keyword evidence="3" id="KW-1185">Reference proteome</keyword>
<dbReference type="Proteomes" id="UP001596978">
    <property type="component" value="Unassembled WGS sequence"/>
</dbReference>
<protein>
    <submittedName>
        <fullName evidence="2">Uroporphyrinogen decarboxylase</fullName>
    </submittedName>
</protein>
<evidence type="ECO:0000313" key="2">
    <source>
        <dbReference type="EMBL" id="MFD0860690.1"/>
    </source>
</evidence>
<name>A0ABW3CSD1_9FLAO</name>
<feature type="transmembrane region" description="Helical" evidence="1">
    <location>
        <begin position="6"/>
        <end position="25"/>
    </location>
</feature>
<sequence>MELLGISITEWVGYLASALVLLSFLMKAVTKLRLVNMVGCVCWVIYGFMLDVAWPVIITNASIFLVNGYYLFNKKVV</sequence>
<accession>A0ABW3CSD1</accession>
<organism evidence="2 3">
    <name type="scientific">Sungkyunkwania multivorans</name>
    <dbReference type="NCBI Taxonomy" id="1173618"/>
    <lineage>
        <taxon>Bacteria</taxon>
        <taxon>Pseudomonadati</taxon>
        <taxon>Bacteroidota</taxon>
        <taxon>Flavobacteriia</taxon>
        <taxon>Flavobacteriales</taxon>
        <taxon>Flavobacteriaceae</taxon>
        <taxon>Sungkyunkwania</taxon>
    </lineage>
</organism>
<reference evidence="3" key="1">
    <citation type="journal article" date="2019" name="Int. J. Syst. Evol. Microbiol.">
        <title>The Global Catalogue of Microorganisms (GCM) 10K type strain sequencing project: providing services to taxonomists for standard genome sequencing and annotation.</title>
        <authorList>
            <consortium name="The Broad Institute Genomics Platform"/>
            <consortium name="The Broad Institute Genome Sequencing Center for Infectious Disease"/>
            <person name="Wu L."/>
            <person name="Ma J."/>
        </authorList>
    </citation>
    <scope>NUCLEOTIDE SEQUENCE [LARGE SCALE GENOMIC DNA]</scope>
    <source>
        <strain evidence="3">CCUG 62952</strain>
    </source>
</reference>
<evidence type="ECO:0000313" key="3">
    <source>
        <dbReference type="Proteomes" id="UP001596978"/>
    </source>
</evidence>
<comment type="caution">
    <text evidence="2">The sequence shown here is derived from an EMBL/GenBank/DDBJ whole genome shotgun (WGS) entry which is preliminary data.</text>
</comment>